<name>A0ACB0J985_TRIPR</name>
<dbReference type="EMBL" id="CASHSV030000024">
    <property type="protein sequence ID" value="CAJ2640253.1"/>
    <property type="molecule type" value="Genomic_DNA"/>
</dbReference>
<keyword evidence="2" id="KW-1185">Reference proteome</keyword>
<evidence type="ECO:0000313" key="2">
    <source>
        <dbReference type="Proteomes" id="UP001177021"/>
    </source>
</evidence>
<organism evidence="1 2">
    <name type="scientific">Trifolium pratense</name>
    <name type="common">Red clover</name>
    <dbReference type="NCBI Taxonomy" id="57577"/>
    <lineage>
        <taxon>Eukaryota</taxon>
        <taxon>Viridiplantae</taxon>
        <taxon>Streptophyta</taxon>
        <taxon>Embryophyta</taxon>
        <taxon>Tracheophyta</taxon>
        <taxon>Spermatophyta</taxon>
        <taxon>Magnoliopsida</taxon>
        <taxon>eudicotyledons</taxon>
        <taxon>Gunneridae</taxon>
        <taxon>Pentapetalae</taxon>
        <taxon>rosids</taxon>
        <taxon>fabids</taxon>
        <taxon>Fabales</taxon>
        <taxon>Fabaceae</taxon>
        <taxon>Papilionoideae</taxon>
        <taxon>50 kb inversion clade</taxon>
        <taxon>NPAAA clade</taxon>
        <taxon>Hologalegina</taxon>
        <taxon>IRL clade</taxon>
        <taxon>Trifolieae</taxon>
        <taxon>Trifolium</taxon>
    </lineage>
</organism>
<dbReference type="Proteomes" id="UP001177021">
    <property type="component" value="Unassembled WGS sequence"/>
</dbReference>
<comment type="caution">
    <text evidence="1">The sequence shown here is derived from an EMBL/GenBank/DDBJ whole genome shotgun (WGS) entry which is preliminary data.</text>
</comment>
<proteinExistence type="predicted"/>
<gene>
    <name evidence="1" type="ORF">MILVUS5_LOCUS10138</name>
</gene>
<evidence type="ECO:0000313" key="1">
    <source>
        <dbReference type="EMBL" id="CAJ2640253.1"/>
    </source>
</evidence>
<sequence length="78" mass="8407">MNARATRRKGNPSLAATGVRIVATDHQMTPNAKTCFPPTVSAHIPPAICNKSELEGIPKRKKIVLNLQWLGSSCTLPT</sequence>
<reference evidence="1" key="1">
    <citation type="submission" date="2023-10" db="EMBL/GenBank/DDBJ databases">
        <authorList>
            <person name="Rodriguez Cubillos JULIANA M."/>
            <person name="De Vega J."/>
        </authorList>
    </citation>
    <scope>NUCLEOTIDE SEQUENCE</scope>
</reference>
<protein>
    <submittedName>
        <fullName evidence="1">Uncharacterized protein</fullName>
    </submittedName>
</protein>
<accession>A0ACB0J985</accession>